<keyword evidence="7" id="KW-1185">Reference proteome</keyword>
<evidence type="ECO:0000313" key="7">
    <source>
        <dbReference type="Proteomes" id="UP000273022"/>
    </source>
</evidence>
<dbReference type="SMART" id="SM00382">
    <property type="entry name" value="AAA"/>
    <property type="match status" value="1"/>
</dbReference>
<dbReference type="FunFam" id="3.40.50.300:FF:000032">
    <property type="entry name" value="Export ABC transporter ATP-binding protein"/>
    <property type="match status" value="1"/>
</dbReference>
<sequence length="237" mass="25695">MSENNANNLAIKVVNLEKSVKTQEGELTILKGIDLEVKQGDSVAIVGPSGSGKSSLLGLLAALDSPTKGEVYLDGQGLSDLNEEQKAAIRKQKVSFIFQSFMLVDTLTALENVMLPAELAGIPNARSKALSMLEKVGLSHRLNHLPKQLSGGEQQRVAIARAFISKPKVLFADEPTGNLDQENGDKIEQMLFELNKQSQTTLVVVTHDLALAEQCRRQLKMEDGHLSEITPAAERIA</sequence>
<evidence type="ECO:0000256" key="1">
    <source>
        <dbReference type="ARBA" id="ARBA00022448"/>
    </source>
</evidence>
<dbReference type="PANTHER" id="PTHR42798:SF2">
    <property type="entry name" value="ABC TRANSPORTER ATP-BINDING PROTEIN MG467-RELATED"/>
    <property type="match status" value="1"/>
</dbReference>
<dbReference type="InterPro" id="IPR017911">
    <property type="entry name" value="MacB-like_ATP-bd"/>
</dbReference>
<dbReference type="Proteomes" id="UP000273022">
    <property type="component" value="Unassembled WGS sequence"/>
</dbReference>
<keyword evidence="3 6" id="KW-0067">ATP-binding</keyword>
<keyword evidence="2" id="KW-0547">Nucleotide-binding</keyword>
<dbReference type="InterPro" id="IPR017871">
    <property type="entry name" value="ABC_transporter-like_CS"/>
</dbReference>
<dbReference type="InterPro" id="IPR003593">
    <property type="entry name" value="AAA+_ATPase"/>
</dbReference>
<feature type="domain" description="ABC transporter" evidence="5">
    <location>
        <begin position="11"/>
        <end position="236"/>
    </location>
</feature>
<comment type="caution">
    <text evidence="6">The sequence shown here is derived from an EMBL/GenBank/DDBJ whole genome shotgun (WGS) entry which is preliminary data.</text>
</comment>
<accession>A0A3A6UGU4</accession>
<dbReference type="CDD" id="cd03255">
    <property type="entry name" value="ABC_MJ0796_LolCDE_FtsE"/>
    <property type="match status" value="1"/>
</dbReference>
<dbReference type="GO" id="GO:0016887">
    <property type="term" value="F:ATP hydrolysis activity"/>
    <property type="evidence" value="ECO:0007669"/>
    <property type="project" value="InterPro"/>
</dbReference>
<proteinExistence type="inferred from homology"/>
<dbReference type="GO" id="GO:1902495">
    <property type="term" value="C:transmembrane transporter complex"/>
    <property type="evidence" value="ECO:0007669"/>
    <property type="project" value="UniProtKB-ARBA"/>
</dbReference>
<dbReference type="AlphaFoldDB" id="A0A3A6UGU4"/>
<dbReference type="OrthoDB" id="9784450at2"/>
<organism evidence="6 7">
    <name type="scientific">Parashewanella spongiae</name>
    <dbReference type="NCBI Taxonomy" id="342950"/>
    <lineage>
        <taxon>Bacteria</taxon>
        <taxon>Pseudomonadati</taxon>
        <taxon>Pseudomonadota</taxon>
        <taxon>Gammaproteobacteria</taxon>
        <taxon>Alteromonadales</taxon>
        <taxon>Shewanellaceae</taxon>
        <taxon>Parashewanella</taxon>
    </lineage>
</organism>
<evidence type="ECO:0000256" key="3">
    <source>
        <dbReference type="ARBA" id="ARBA00022840"/>
    </source>
</evidence>
<reference evidence="6 7" key="1">
    <citation type="submission" date="2018-09" db="EMBL/GenBank/DDBJ databases">
        <title>Phylogeny of the Shewanellaceae, and recommendation for two new genera, Pseudoshewanella and Parashewanella.</title>
        <authorList>
            <person name="Wang G."/>
        </authorList>
    </citation>
    <scope>NUCLEOTIDE SEQUENCE [LARGE SCALE GENOMIC DNA]</scope>
    <source>
        <strain evidence="6 7">KCTC 22492</strain>
    </source>
</reference>
<gene>
    <name evidence="6" type="ORF">D5R81_06565</name>
</gene>
<dbReference type="PROSITE" id="PS50893">
    <property type="entry name" value="ABC_TRANSPORTER_2"/>
    <property type="match status" value="1"/>
</dbReference>
<evidence type="ECO:0000256" key="4">
    <source>
        <dbReference type="ARBA" id="ARBA00038388"/>
    </source>
</evidence>
<dbReference type="Gene3D" id="3.40.50.300">
    <property type="entry name" value="P-loop containing nucleotide triphosphate hydrolases"/>
    <property type="match status" value="1"/>
</dbReference>
<dbReference type="PANTHER" id="PTHR42798">
    <property type="entry name" value="LIPOPROTEIN-RELEASING SYSTEM ATP-BINDING PROTEIN LOLD"/>
    <property type="match status" value="1"/>
</dbReference>
<dbReference type="GO" id="GO:0005524">
    <property type="term" value="F:ATP binding"/>
    <property type="evidence" value="ECO:0007669"/>
    <property type="project" value="UniProtKB-KW"/>
</dbReference>
<dbReference type="SUPFAM" id="SSF52540">
    <property type="entry name" value="P-loop containing nucleoside triphosphate hydrolases"/>
    <property type="match status" value="1"/>
</dbReference>
<name>A0A3A6UGU4_9GAMM</name>
<evidence type="ECO:0000259" key="5">
    <source>
        <dbReference type="PROSITE" id="PS50893"/>
    </source>
</evidence>
<dbReference type="InterPro" id="IPR003439">
    <property type="entry name" value="ABC_transporter-like_ATP-bd"/>
</dbReference>
<comment type="similarity">
    <text evidence="4">Belongs to the ABC transporter superfamily. Macrolide exporter (TC 3.A.1.122) family.</text>
</comment>
<dbReference type="EMBL" id="QYYH01000030">
    <property type="protein sequence ID" value="RJY18166.1"/>
    <property type="molecule type" value="Genomic_DNA"/>
</dbReference>
<dbReference type="InterPro" id="IPR027417">
    <property type="entry name" value="P-loop_NTPase"/>
</dbReference>
<keyword evidence="1" id="KW-0813">Transport</keyword>
<protein>
    <submittedName>
        <fullName evidence="6">ATP-binding cassette domain-containing protein</fullName>
    </submittedName>
</protein>
<dbReference type="GO" id="GO:0022857">
    <property type="term" value="F:transmembrane transporter activity"/>
    <property type="evidence" value="ECO:0007669"/>
    <property type="project" value="UniProtKB-ARBA"/>
</dbReference>
<evidence type="ECO:0000256" key="2">
    <source>
        <dbReference type="ARBA" id="ARBA00022741"/>
    </source>
</evidence>
<evidence type="ECO:0000313" key="6">
    <source>
        <dbReference type="EMBL" id="RJY18166.1"/>
    </source>
</evidence>
<dbReference type="RefSeq" id="WP_121852858.1">
    <property type="nucleotide sequence ID" value="NZ_CP037952.1"/>
</dbReference>
<dbReference type="PROSITE" id="PS00211">
    <property type="entry name" value="ABC_TRANSPORTER_1"/>
    <property type="match status" value="1"/>
</dbReference>
<dbReference type="Pfam" id="PF00005">
    <property type="entry name" value="ABC_tran"/>
    <property type="match status" value="1"/>
</dbReference>